<organism evidence="4 5">
    <name type="scientific">Candidatus Nitrotoga arctica</name>
    <dbReference type="NCBI Taxonomy" id="453162"/>
    <lineage>
        <taxon>Bacteria</taxon>
        <taxon>Pseudomonadati</taxon>
        <taxon>Pseudomonadota</taxon>
        <taxon>Betaproteobacteria</taxon>
        <taxon>Nitrosomonadales</taxon>
        <taxon>Gallionellaceae</taxon>
        <taxon>Candidatus Nitrotoga</taxon>
    </lineage>
</organism>
<dbReference type="HAMAP" id="MF_00003">
    <property type="entry name" value="RbfA"/>
    <property type="match status" value="1"/>
</dbReference>
<proteinExistence type="inferred from homology"/>
<keyword evidence="5" id="KW-1185">Reference proteome</keyword>
<evidence type="ECO:0000313" key="5">
    <source>
        <dbReference type="Proteomes" id="UP000839052"/>
    </source>
</evidence>
<feature type="region of interest" description="Disordered" evidence="3">
    <location>
        <begin position="119"/>
        <end position="152"/>
    </location>
</feature>
<protein>
    <recommendedName>
        <fullName evidence="2">Ribosome-binding factor A</fullName>
    </recommendedName>
</protein>
<gene>
    <name evidence="2" type="primary">rbfA</name>
    <name evidence="4" type="ORF">NTG6680_2461</name>
</gene>
<dbReference type="InterPro" id="IPR000238">
    <property type="entry name" value="RbfA"/>
</dbReference>
<feature type="compositionally biased region" description="Basic and acidic residues" evidence="3">
    <location>
        <begin position="129"/>
        <end position="152"/>
    </location>
</feature>
<dbReference type="Pfam" id="PF02033">
    <property type="entry name" value="RBFA"/>
    <property type="match status" value="1"/>
</dbReference>
<sequence length="152" mass="17024">MPKGYARTDRIAEQIQREVAQLLRLEVKDPRVRMITLTGVEVTKDYSHAKVFYTTLDGVSDAVQQGLEHASGYLRSQLAHSMKLRIMPQLHFIYDPSIERGAHLSQLIDQAVASDKTLNSSSEAPLGRLSKEGEVEHSLLPDKEGAKDVSRR</sequence>
<dbReference type="Proteomes" id="UP000839052">
    <property type="component" value="Chromosome"/>
</dbReference>
<dbReference type="PROSITE" id="PS01319">
    <property type="entry name" value="RBFA"/>
    <property type="match status" value="1"/>
</dbReference>
<evidence type="ECO:0000256" key="1">
    <source>
        <dbReference type="ARBA" id="ARBA00022517"/>
    </source>
</evidence>
<dbReference type="InterPro" id="IPR020053">
    <property type="entry name" value="Ribosome-bd_factorA_CS"/>
</dbReference>
<dbReference type="InterPro" id="IPR015946">
    <property type="entry name" value="KH_dom-like_a/b"/>
</dbReference>
<evidence type="ECO:0000256" key="3">
    <source>
        <dbReference type="SAM" id="MobiDB-lite"/>
    </source>
</evidence>
<dbReference type="InterPro" id="IPR023799">
    <property type="entry name" value="RbfA_dom_sf"/>
</dbReference>
<evidence type="ECO:0000256" key="2">
    <source>
        <dbReference type="HAMAP-Rule" id="MF_00003"/>
    </source>
</evidence>
<dbReference type="EMBL" id="OU912926">
    <property type="protein sequence ID" value="CAG9933710.1"/>
    <property type="molecule type" value="Genomic_DNA"/>
</dbReference>
<comment type="similarity">
    <text evidence="2">Belongs to the RbfA family.</text>
</comment>
<comment type="subunit">
    <text evidence="2">Monomer. Binds 30S ribosomal subunits, but not 50S ribosomal subunits or 70S ribosomes.</text>
</comment>
<evidence type="ECO:0000313" key="4">
    <source>
        <dbReference type="EMBL" id="CAG9933710.1"/>
    </source>
</evidence>
<accession>A0ABM8Z1G2</accession>
<name>A0ABM8Z1G2_9PROT</name>
<dbReference type="Gene3D" id="3.30.300.20">
    <property type="match status" value="1"/>
</dbReference>
<keyword evidence="2" id="KW-0963">Cytoplasm</keyword>
<dbReference type="PANTHER" id="PTHR33515">
    <property type="entry name" value="RIBOSOME-BINDING FACTOR A, CHLOROPLASTIC-RELATED"/>
    <property type="match status" value="1"/>
</dbReference>
<comment type="subcellular location">
    <subcellularLocation>
        <location evidence="2">Cytoplasm</location>
    </subcellularLocation>
</comment>
<comment type="function">
    <text evidence="2">One of several proteins that assist in the late maturation steps of the functional core of the 30S ribosomal subunit. Associates with free 30S ribosomal subunits (but not with 30S subunits that are part of 70S ribosomes or polysomes). Required for efficient processing of 16S rRNA. May interact with the 5'-terminal helix region of 16S rRNA.</text>
</comment>
<dbReference type="NCBIfam" id="TIGR00082">
    <property type="entry name" value="rbfA"/>
    <property type="match status" value="1"/>
</dbReference>
<reference evidence="4 5" key="1">
    <citation type="submission" date="2021-10" db="EMBL/GenBank/DDBJ databases">
        <authorList>
            <person name="Koch H."/>
        </authorList>
    </citation>
    <scope>NUCLEOTIDE SEQUENCE [LARGE SCALE GENOMIC DNA]</scope>
    <source>
        <strain evidence="4">6680</strain>
    </source>
</reference>
<keyword evidence="1 2" id="KW-0690">Ribosome biogenesis</keyword>
<dbReference type="PANTHER" id="PTHR33515:SF1">
    <property type="entry name" value="RIBOSOME-BINDING FACTOR A, CHLOROPLASTIC-RELATED"/>
    <property type="match status" value="1"/>
</dbReference>
<dbReference type="SUPFAM" id="SSF89919">
    <property type="entry name" value="Ribosome-binding factor A, RbfA"/>
    <property type="match status" value="1"/>
</dbReference>